<dbReference type="PROSITE" id="PS50174">
    <property type="entry name" value="G_PATCH"/>
    <property type="match status" value="1"/>
</dbReference>
<dbReference type="GO" id="GO:0003676">
    <property type="term" value="F:nucleic acid binding"/>
    <property type="evidence" value="ECO:0007669"/>
    <property type="project" value="InterPro"/>
</dbReference>
<dbReference type="PANTHER" id="PTHR23149">
    <property type="entry name" value="G PATCH DOMAIN CONTAINING PROTEIN"/>
    <property type="match status" value="1"/>
</dbReference>
<organism evidence="4 5">
    <name type="scientific">Popillia japonica</name>
    <name type="common">Japanese beetle</name>
    <dbReference type="NCBI Taxonomy" id="7064"/>
    <lineage>
        <taxon>Eukaryota</taxon>
        <taxon>Metazoa</taxon>
        <taxon>Ecdysozoa</taxon>
        <taxon>Arthropoda</taxon>
        <taxon>Hexapoda</taxon>
        <taxon>Insecta</taxon>
        <taxon>Pterygota</taxon>
        <taxon>Neoptera</taxon>
        <taxon>Endopterygota</taxon>
        <taxon>Coleoptera</taxon>
        <taxon>Polyphaga</taxon>
        <taxon>Scarabaeiformia</taxon>
        <taxon>Scarabaeidae</taxon>
        <taxon>Rutelinae</taxon>
        <taxon>Popillia</taxon>
    </lineage>
</organism>
<dbReference type="EMBL" id="JASPKY010000009">
    <property type="protein sequence ID" value="KAK9754055.1"/>
    <property type="molecule type" value="Genomic_DNA"/>
</dbReference>
<evidence type="ECO:0000256" key="1">
    <source>
        <dbReference type="SAM" id="Coils"/>
    </source>
</evidence>
<evidence type="ECO:0000256" key="2">
    <source>
        <dbReference type="SAM" id="MobiDB-lite"/>
    </source>
</evidence>
<protein>
    <submittedName>
        <fullName evidence="4">G-patch domain</fullName>
    </submittedName>
</protein>
<accession>A0AAW1N614</accession>
<feature type="region of interest" description="Disordered" evidence="2">
    <location>
        <begin position="358"/>
        <end position="449"/>
    </location>
</feature>
<dbReference type="AlphaFoldDB" id="A0AAW1N614"/>
<feature type="coiled-coil region" evidence="1">
    <location>
        <begin position="637"/>
        <end position="671"/>
    </location>
</feature>
<dbReference type="GO" id="GO:0010521">
    <property type="term" value="F:telomerase inhibitor activity"/>
    <property type="evidence" value="ECO:0007669"/>
    <property type="project" value="TreeGrafter"/>
</dbReference>
<keyword evidence="1" id="KW-0175">Coiled coil</keyword>
<name>A0AAW1N614_POPJA</name>
<feature type="domain" description="G-patch" evidence="3">
    <location>
        <begin position="26"/>
        <end position="83"/>
    </location>
</feature>
<dbReference type="Pfam" id="PF01585">
    <property type="entry name" value="G-patch"/>
    <property type="match status" value="1"/>
</dbReference>
<keyword evidence="5" id="KW-1185">Reference proteome</keyword>
<evidence type="ECO:0000259" key="3">
    <source>
        <dbReference type="PROSITE" id="PS50174"/>
    </source>
</evidence>
<dbReference type="InterPro" id="IPR050656">
    <property type="entry name" value="PINX1"/>
</dbReference>
<dbReference type="Proteomes" id="UP001458880">
    <property type="component" value="Unassembled WGS sequence"/>
</dbReference>
<dbReference type="PANTHER" id="PTHR23149:SF27">
    <property type="entry name" value="PIN2_TERF1-INTERACTING TELOMERASE INHIBITOR 1"/>
    <property type="match status" value="1"/>
</dbReference>
<feature type="compositionally biased region" description="Basic and acidic residues" evidence="2">
    <location>
        <begin position="210"/>
        <end position="226"/>
    </location>
</feature>
<reference evidence="4 5" key="1">
    <citation type="journal article" date="2024" name="BMC Genomics">
        <title>De novo assembly and annotation of Popillia japonica's genome with initial clues to its potential as an invasive pest.</title>
        <authorList>
            <person name="Cucini C."/>
            <person name="Boschi S."/>
            <person name="Funari R."/>
            <person name="Cardaioli E."/>
            <person name="Iannotti N."/>
            <person name="Marturano G."/>
            <person name="Paoli F."/>
            <person name="Bruttini M."/>
            <person name="Carapelli A."/>
            <person name="Frati F."/>
            <person name="Nardi F."/>
        </authorList>
    </citation>
    <scope>NUCLEOTIDE SEQUENCE [LARGE SCALE GENOMIC DNA]</scope>
    <source>
        <strain evidence="4">DMR45628</strain>
    </source>
</reference>
<feature type="region of interest" description="Disordered" evidence="2">
    <location>
        <begin position="205"/>
        <end position="284"/>
    </location>
</feature>
<dbReference type="InterPro" id="IPR000467">
    <property type="entry name" value="G_patch_dom"/>
</dbReference>
<gene>
    <name evidence="4" type="ORF">QE152_g1495</name>
</gene>
<proteinExistence type="predicted"/>
<evidence type="ECO:0000313" key="5">
    <source>
        <dbReference type="Proteomes" id="UP001458880"/>
    </source>
</evidence>
<sequence length="754" mass="86279">MSMLAEPKRKQRWTLNPRGKFWTEDKNNFGHKMLEKMGWKHGKGLGKMGWKHGKGLGAKENGVTDPLNVAYKYDNKGMGYKEVEEWTAHENNFSSLLENLNGTQNTPVEEDSIKLTSLQAKVENSRARINYHKFIKAKDLSRCSEKELANIFGRKSLKKPVNTENFEDAEEIVEPAESNDLLVNKGSMLDYFRGKLLNRGKGKLLNRGKGNLEKRTKDESESENERVGFGFNANSNNNITEDGDDGARKVKKKKRKIMSENVDSGEKDEENERVGKKKKRKHSDIAIDDNSDNAVCSTKKKKRKHVDAAIIENIEAAEEHYRKKKEKLVKTDQNLDEINETIEEIEGESQEIEIEVVKKPKKSKKQKNSTDDFGGINNLGFTDNMDPQPEIIPKKKKKKKRECHEISEEGIDNPTFHSKEDTSNKPLDCLSPYEVKPKKKKRSKRTEIGLDNPSLNLSEVIADGELMLNVTNTPIVATPPVKQQKFQPDDLNIERVRHNRRKSVRFNDVLEEHIIPNDPSERSNEYITNRNELFDINTMVIEEGIKEEMEKNGVEYRIRRSTDLDSIDPKELNRKVVESSVKEELNRGLNPQTGFVNNGFDIRSVDRINFCNDKFELKPQANHNTNGIDNKGFNPRRVEIEENVNAISDRIERCQAEVENDINECKSASNKARCVVGDVGTQISENVRVEEGLKLCFKQMRFRTAIPHYLKGPGVNEAKRSYRHLIRGDITVTFRNSNLHAINGYATQNNANTM</sequence>
<evidence type="ECO:0000313" key="4">
    <source>
        <dbReference type="EMBL" id="KAK9754055.1"/>
    </source>
</evidence>
<feature type="coiled-coil region" evidence="1">
    <location>
        <begin position="311"/>
        <end position="355"/>
    </location>
</feature>
<comment type="caution">
    <text evidence="4">The sequence shown here is derived from an EMBL/GenBank/DDBJ whole genome shotgun (WGS) entry which is preliminary data.</text>
</comment>
<dbReference type="GO" id="GO:0005730">
    <property type="term" value="C:nucleolus"/>
    <property type="evidence" value="ECO:0007669"/>
    <property type="project" value="TreeGrafter"/>
</dbReference>
<dbReference type="SMART" id="SM00443">
    <property type="entry name" value="G_patch"/>
    <property type="match status" value="1"/>
</dbReference>